<dbReference type="SUPFAM" id="SSF53927">
    <property type="entry name" value="Cytidine deaminase-like"/>
    <property type="match status" value="1"/>
</dbReference>
<comment type="cofactor">
    <cofactor evidence="8">
        <name>Zn(2+)</name>
        <dbReference type="ChEBI" id="CHEBI:29105"/>
    </cofactor>
    <text evidence="8">Binds 1 zinc ion per subunit.</text>
</comment>
<dbReference type="HOGENOM" id="CLU_025810_3_2_10"/>
<organism evidence="10 11">
    <name type="scientific">Porphyromonas catoniae F0037</name>
    <dbReference type="NCBI Taxonomy" id="1127696"/>
    <lineage>
        <taxon>Bacteria</taxon>
        <taxon>Pseudomonadati</taxon>
        <taxon>Bacteroidota</taxon>
        <taxon>Bacteroidia</taxon>
        <taxon>Bacteroidales</taxon>
        <taxon>Porphyromonadaceae</taxon>
        <taxon>Porphyromonas</taxon>
    </lineage>
</organism>
<gene>
    <name evidence="8" type="primary">tadA</name>
    <name evidence="10" type="ORF">HMPREF9134_00759</name>
</gene>
<name>L1NFH9_9PORP</name>
<dbReference type="PROSITE" id="PS51747">
    <property type="entry name" value="CYT_DCMP_DEAMINASES_2"/>
    <property type="match status" value="1"/>
</dbReference>
<dbReference type="PATRIC" id="fig|1127696.3.peg.678"/>
<feature type="binding site" evidence="8">
    <location>
        <position position="92"/>
    </location>
    <ligand>
        <name>Zn(2+)</name>
        <dbReference type="ChEBI" id="CHEBI:29105"/>
        <note>catalytic</note>
    </ligand>
</feature>
<dbReference type="PANTHER" id="PTHR11079">
    <property type="entry name" value="CYTOSINE DEAMINASE FAMILY MEMBER"/>
    <property type="match status" value="1"/>
</dbReference>
<dbReference type="EC" id="3.5.4.33" evidence="8"/>
<accession>L1NFH9</accession>
<evidence type="ECO:0000259" key="9">
    <source>
        <dbReference type="PROSITE" id="PS51747"/>
    </source>
</evidence>
<evidence type="ECO:0000256" key="4">
    <source>
        <dbReference type="ARBA" id="ARBA00022723"/>
    </source>
</evidence>
<keyword evidence="4 8" id="KW-0479">Metal-binding</keyword>
<evidence type="ECO:0000256" key="8">
    <source>
        <dbReference type="HAMAP-Rule" id="MF_00972"/>
    </source>
</evidence>
<keyword evidence="6 8" id="KW-0862">Zinc</keyword>
<dbReference type="GO" id="GO:0052717">
    <property type="term" value="F:tRNA-specific adenosine-34 deaminase activity"/>
    <property type="evidence" value="ECO:0007669"/>
    <property type="project" value="UniProtKB-UniRule"/>
</dbReference>
<dbReference type="Pfam" id="PF00383">
    <property type="entry name" value="dCMP_cyt_deam_1"/>
    <property type="match status" value="1"/>
</dbReference>
<reference evidence="10 11" key="1">
    <citation type="submission" date="2012-05" db="EMBL/GenBank/DDBJ databases">
        <authorList>
            <person name="Weinstock G."/>
            <person name="Sodergren E."/>
            <person name="Lobos E.A."/>
            <person name="Fulton L."/>
            <person name="Fulton R."/>
            <person name="Courtney L."/>
            <person name="Fronick C."/>
            <person name="O'Laughlin M."/>
            <person name="Godfrey J."/>
            <person name="Wilson R.M."/>
            <person name="Miner T."/>
            <person name="Farmer C."/>
            <person name="Delehaunty K."/>
            <person name="Cordes M."/>
            <person name="Minx P."/>
            <person name="Tomlinson C."/>
            <person name="Chen J."/>
            <person name="Wollam A."/>
            <person name="Pepin K.H."/>
            <person name="Bhonagiri V."/>
            <person name="Zhang X."/>
            <person name="Suruliraj S."/>
            <person name="Warren W."/>
            <person name="Mitreva M."/>
            <person name="Mardis E.R."/>
            <person name="Wilson R.K."/>
        </authorList>
    </citation>
    <scope>NUCLEOTIDE SEQUENCE [LARGE SCALE GENOMIC DNA]</scope>
    <source>
        <strain evidence="10 11">F0037</strain>
    </source>
</reference>
<evidence type="ECO:0000256" key="3">
    <source>
        <dbReference type="ARBA" id="ARBA00022694"/>
    </source>
</evidence>
<comment type="function">
    <text evidence="8">Catalyzes the deamination of adenosine to inosine at the wobble position 34 of tRNA(Arg2).</text>
</comment>
<dbReference type="GO" id="GO:0008270">
    <property type="term" value="F:zinc ion binding"/>
    <property type="evidence" value="ECO:0007669"/>
    <property type="project" value="UniProtKB-UniRule"/>
</dbReference>
<keyword evidence="5 8" id="KW-0378">Hydrolase</keyword>
<dbReference type="eggNOG" id="COG0590">
    <property type="taxonomic scope" value="Bacteria"/>
</dbReference>
<evidence type="ECO:0000256" key="5">
    <source>
        <dbReference type="ARBA" id="ARBA00022801"/>
    </source>
</evidence>
<dbReference type="CDD" id="cd01285">
    <property type="entry name" value="nucleoside_deaminase"/>
    <property type="match status" value="1"/>
</dbReference>
<dbReference type="AlphaFoldDB" id="L1NFH9"/>
<evidence type="ECO:0000256" key="1">
    <source>
        <dbReference type="ARBA" id="ARBA00010669"/>
    </source>
</evidence>
<keyword evidence="3 8" id="KW-0819">tRNA processing</keyword>
<comment type="catalytic activity">
    <reaction evidence="7 8">
        <text>adenosine(34) in tRNA + H2O + H(+) = inosine(34) in tRNA + NH4(+)</text>
        <dbReference type="Rhea" id="RHEA:43168"/>
        <dbReference type="Rhea" id="RHEA-COMP:10373"/>
        <dbReference type="Rhea" id="RHEA-COMP:10374"/>
        <dbReference type="ChEBI" id="CHEBI:15377"/>
        <dbReference type="ChEBI" id="CHEBI:15378"/>
        <dbReference type="ChEBI" id="CHEBI:28938"/>
        <dbReference type="ChEBI" id="CHEBI:74411"/>
        <dbReference type="ChEBI" id="CHEBI:82852"/>
        <dbReference type="EC" id="3.5.4.33"/>
    </reaction>
</comment>
<feature type="active site" description="Proton donor" evidence="8">
    <location>
        <position position="60"/>
    </location>
</feature>
<feature type="binding site" evidence="8">
    <location>
        <position position="58"/>
    </location>
    <ligand>
        <name>Zn(2+)</name>
        <dbReference type="ChEBI" id="CHEBI:29105"/>
        <note>catalytic</note>
    </ligand>
</feature>
<dbReference type="HAMAP" id="MF_00972">
    <property type="entry name" value="tRNA_aden_deaminase"/>
    <property type="match status" value="1"/>
</dbReference>
<feature type="binding site" evidence="8">
    <location>
        <position position="89"/>
    </location>
    <ligand>
        <name>Zn(2+)</name>
        <dbReference type="ChEBI" id="CHEBI:29105"/>
        <note>catalytic</note>
    </ligand>
</feature>
<dbReference type="InterPro" id="IPR028883">
    <property type="entry name" value="tRNA_aden_deaminase"/>
</dbReference>
<evidence type="ECO:0000256" key="7">
    <source>
        <dbReference type="ARBA" id="ARBA00048045"/>
    </source>
</evidence>
<evidence type="ECO:0000313" key="11">
    <source>
        <dbReference type="Proteomes" id="UP000010408"/>
    </source>
</evidence>
<dbReference type="InterPro" id="IPR016192">
    <property type="entry name" value="APOBEC/CMP_deaminase_Zn-bd"/>
</dbReference>
<evidence type="ECO:0000313" key="10">
    <source>
        <dbReference type="EMBL" id="EKY01957.1"/>
    </source>
</evidence>
<comment type="similarity">
    <text evidence="1">Belongs to the cytidine and deoxycytidylate deaminase family. ADAT2 subfamily.</text>
</comment>
<proteinExistence type="inferred from homology"/>
<dbReference type="EMBL" id="AMEQ01000023">
    <property type="protein sequence ID" value="EKY01957.1"/>
    <property type="molecule type" value="Genomic_DNA"/>
</dbReference>
<dbReference type="PANTHER" id="PTHR11079:SF202">
    <property type="entry name" value="TRNA-SPECIFIC ADENOSINE DEAMINASE"/>
    <property type="match status" value="1"/>
</dbReference>
<comment type="caution">
    <text evidence="10">The sequence shown here is derived from an EMBL/GenBank/DDBJ whole genome shotgun (WGS) entry which is preliminary data.</text>
</comment>
<dbReference type="PROSITE" id="PS00903">
    <property type="entry name" value="CYT_DCMP_DEAMINASES_1"/>
    <property type="match status" value="1"/>
</dbReference>
<feature type="domain" description="CMP/dCMP-type deaminase" evidence="9">
    <location>
        <begin position="7"/>
        <end position="130"/>
    </location>
</feature>
<sequence length="150" mass="16425">MSAVFTRDDEYFMRAALAEARIAFDEGEIPIGAVIVCEGRIIARAHNEVERLLDPTAHAEVLAITSATQSLGGKFLSSGCTLYVTVEPCTMCAGALFWSRVGRIVYGAKEEKFGYSCHAPSLFPKAIRVEGGLLEVEARELMQSFFASRR</sequence>
<dbReference type="Proteomes" id="UP000010408">
    <property type="component" value="Unassembled WGS sequence"/>
</dbReference>
<evidence type="ECO:0000256" key="2">
    <source>
        <dbReference type="ARBA" id="ARBA00011738"/>
    </source>
</evidence>
<dbReference type="RefSeq" id="WP_005468992.1">
    <property type="nucleotide sequence ID" value="NZ_KB291045.1"/>
</dbReference>
<dbReference type="Gene3D" id="3.40.140.10">
    <property type="entry name" value="Cytidine Deaminase, domain 2"/>
    <property type="match status" value="1"/>
</dbReference>
<dbReference type="STRING" id="1127696.HMPREF9134_00759"/>
<dbReference type="InterPro" id="IPR016193">
    <property type="entry name" value="Cytidine_deaminase-like"/>
</dbReference>
<evidence type="ECO:0000256" key="6">
    <source>
        <dbReference type="ARBA" id="ARBA00022833"/>
    </source>
</evidence>
<comment type="subunit">
    <text evidence="2 8">Homodimer.</text>
</comment>
<dbReference type="InterPro" id="IPR002125">
    <property type="entry name" value="CMP_dCMP_dom"/>
</dbReference>
<dbReference type="GO" id="GO:0002100">
    <property type="term" value="P:tRNA wobble adenosine to inosine editing"/>
    <property type="evidence" value="ECO:0007669"/>
    <property type="project" value="UniProtKB-UniRule"/>
</dbReference>
<protein>
    <recommendedName>
        <fullName evidence="8">tRNA-specific adenosine deaminase</fullName>
        <ecNumber evidence="8">3.5.4.33</ecNumber>
    </recommendedName>
</protein>